<evidence type="ECO:0000256" key="3">
    <source>
        <dbReference type="ARBA" id="ARBA00022692"/>
    </source>
</evidence>
<comment type="similarity">
    <text evidence="2">Belongs to the Asterix family.</text>
</comment>
<reference evidence="7" key="1">
    <citation type="submission" date="2020-04" db="EMBL/GenBank/DDBJ databases">
        <authorList>
            <person name="Neveu A P."/>
        </authorList>
    </citation>
    <scope>NUCLEOTIDE SEQUENCE</scope>
    <source>
        <tissue evidence="7">Whole embryo</tissue>
    </source>
</reference>
<keyword evidence="3" id="KW-0812">Transmembrane</keyword>
<comment type="subcellular location">
    <subcellularLocation>
        <location evidence="1">Membrane</location>
    </subcellularLocation>
</comment>
<evidence type="ECO:0000256" key="1">
    <source>
        <dbReference type="ARBA" id="ARBA00004370"/>
    </source>
</evidence>
<proteinExistence type="evidence at transcript level"/>
<evidence type="ECO:0000256" key="2">
    <source>
        <dbReference type="ARBA" id="ARBA00009066"/>
    </source>
</evidence>
<gene>
    <name evidence="7" type="primary">Wdr83os</name>
</gene>
<organism evidence="7">
    <name type="scientific">Phallusia mammillata</name>
    <dbReference type="NCBI Taxonomy" id="59560"/>
    <lineage>
        <taxon>Eukaryota</taxon>
        <taxon>Metazoa</taxon>
        <taxon>Chordata</taxon>
        <taxon>Tunicata</taxon>
        <taxon>Ascidiacea</taxon>
        <taxon>Phlebobranchia</taxon>
        <taxon>Ascidiidae</taxon>
        <taxon>Phallusia</taxon>
    </lineage>
</organism>
<dbReference type="Pfam" id="PF03669">
    <property type="entry name" value="ASTER"/>
    <property type="match status" value="1"/>
</dbReference>
<evidence type="ECO:0000256" key="4">
    <source>
        <dbReference type="ARBA" id="ARBA00022989"/>
    </source>
</evidence>
<dbReference type="AlphaFoldDB" id="A0A6F9DXI4"/>
<protein>
    <recommendedName>
        <fullName evidence="6">PAT complex subunit Asterix</fullName>
    </recommendedName>
</protein>
<accession>A0A6F9DXI4</accession>
<sequence>MDDDQRKLAEEDTKGRPYKIFRYKPKQANGSEDPVPDYMNLLAMIFSMCGLMLKIKWCAWSAVFCSLISFANSRSSEDSRQVLSSFMLSVSAVVMTYLQNPAPMNTPW</sequence>
<dbReference type="EMBL" id="LR791871">
    <property type="protein sequence ID" value="CAB3267733.1"/>
    <property type="molecule type" value="mRNA"/>
</dbReference>
<dbReference type="PANTHER" id="PTHR13193:SF0">
    <property type="entry name" value="PAT COMPLEX SUBUNIT ASTERIX"/>
    <property type="match status" value="1"/>
</dbReference>
<keyword evidence="4" id="KW-1133">Transmembrane helix</keyword>
<keyword evidence="5" id="KW-0472">Membrane</keyword>
<evidence type="ECO:0000313" key="7">
    <source>
        <dbReference type="EMBL" id="CAB3267733.1"/>
    </source>
</evidence>
<evidence type="ECO:0000256" key="6">
    <source>
        <dbReference type="ARBA" id="ARBA00024230"/>
    </source>
</evidence>
<dbReference type="InterPro" id="IPR005351">
    <property type="entry name" value="ASTER"/>
</dbReference>
<dbReference type="PANTHER" id="PTHR13193">
    <property type="entry name" value="CGI-140"/>
    <property type="match status" value="1"/>
</dbReference>
<dbReference type="GO" id="GO:0005789">
    <property type="term" value="C:endoplasmic reticulum membrane"/>
    <property type="evidence" value="ECO:0007669"/>
    <property type="project" value="InterPro"/>
</dbReference>
<dbReference type="GO" id="GO:0044183">
    <property type="term" value="F:protein folding chaperone"/>
    <property type="evidence" value="ECO:0007669"/>
    <property type="project" value="InterPro"/>
</dbReference>
<evidence type="ECO:0000256" key="5">
    <source>
        <dbReference type="ARBA" id="ARBA00023136"/>
    </source>
</evidence>
<dbReference type="GO" id="GO:0045048">
    <property type="term" value="P:protein insertion into ER membrane"/>
    <property type="evidence" value="ECO:0007669"/>
    <property type="project" value="InterPro"/>
</dbReference>
<name>A0A6F9DXI4_9ASCI</name>